<accession>A0AC34RLL9</accession>
<dbReference type="Proteomes" id="UP000887576">
    <property type="component" value="Unplaced"/>
</dbReference>
<proteinExistence type="predicted"/>
<evidence type="ECO:0000313" key="1">
    <source>
        <dbReference type="Proteomes" id="UP000887576"/>
    </source>
</evidence>
<protein>
    <submittedName>
        <fullName evidence="2">Uncharacterized protein</fullName>
    </submittedName>
</protein>
<evidence type="ECO:0000313" key="2">
    <source>
        <dbReference type="WBParaSite" id="JU765_v2.g79.t1"/>
    </source>
</evidence>
<dbReference type="WBParaSite" id="JU765_v2.g79.t1">
    <property type="protein sequence ID" value="JU765_v2.g79.t1"/>
    <property type="gene ID" value="JU765_v2.g79"/>
</dbReference>
<sequence>MEQKQDIQEGQQRLGKCLMELNCQEDELCPLEKLWETYEQLFNVKFDQQESQRYFGEPDVIMALQRFMCSQIDFALKLDLNHEVLRFIVLKKQPKHEKTQNPEADEPLPEDYDIINDYGRFPELEERVFRPPKNPAPKITRPPPYTVDDLSKDLASFTL</sequence>
<name>A0AC34RLL9_9BILA</name>
<organism evidence="1 2">
    <name type="scientific">Panagrolaimus sp. JU765</name>
    <dbReference type="NCBI Taxonomy" id="591449"/>
    <lineage>
        <taxon>Eukaryota</taxon>
        <taxon>Metazoa</taxon>
        <taxon>Ecdysozoa</taxon>
        <taxon>Nematoda</taxon>
        <taxon>Chromadorea</taxon>
        <taxon>Rhabditida</taxon>
        <taxon>Tylenchina</taxon>
        <taxon>Panagrolaimomorpha</taxon>
        <taxon>Panagrolaimoidea</taxon>
        <taxon>Panagrolaimidae</taxon>
        <taxon>Panagrolaimus</taxon>
    </lineage>
</organism>
<reference evidence="2" key="1">
    <citation type="submission" date="2022-11" db="UniProtKB">
        <authorList>
            <consortium name="WormBaseParasite"/>
        </authorList>
    </citation>
    <scope>IDENTIFICATION</scope>
</reference>